<dbReference type="SUPFAM" id="SSF47413">
    <property type="entry name" value="lambda repressor-like DNA-binding domains"/>
    <property type="match status" value="1"/>
</dbReference>
<dbReference type="KEGG" id="mmab:HQ865_22680"/>
<dbReference type="PROSITE" id="PS50943">
    <property type="entry name" value="HTH_CROC1"/>
    <property type="match status" value="1"/>
</dbReference>
<evidence type="ECO:0000259" key="1">
    <source>
        <dbReference type="PROSITE" id="PS50943"/>
    </source>
</evidence>
<dbReference type="RefSeq" id="WP_173417098.1">
    <property type="nucleotide sequence ID" value="NZ_CP054139.1"/>
</dbReference>
<evidence type="ECO:0000313" key="3">
    <source>
        <dbReference type="Proteomes" id="UP000505355"/>
    </source>
</evidence>
<dbReference type="GO" id="GO:0003677">
    <property type="term" value="F:DNA binding"/>
    <property type="evidence" value="ECO:0007669"/>
    <property type="project" value="InterPro"/>
</dbReference>
<dbReference type="Gene3D" id="1.10.260.40">
    <property type="entry name" value="lambda repressor-like DNA-binding domains"/>
    <property type="match status" value="1"/>
</dbReference>
<keyword evidence="3" id="KW-1185">Reference proteome</keyword>
<organism evidence="2 3">
    <name type="scientific">Mucilaginibacter mali</name>
    <dbReference type="NCBI Taxonomy" id="2740462"/>
    <lineage>
        <taxon>Bacteria</taxon>
        <taxon>Pseudomonadati</taxon>
        <taxon>Bacteroidota</taxon>
        <taxon>Sphingobacteriia</taxon>
        <taxon>Sphingobacteriales</taxon>
        <taxon>Sphingobacteriaceae</taxon>
        <taxon>Mucilaginibacter</taxon>
    </lineage>
</organism>
<evidence type="ECO:0000313" key="2">
    <source>
        <dbReference type="EMBL" id="QKJ32448.1"/>
    </source>
</evidence>
<dbReference type="InterPro" id="IPR010982">
    <property type="entry name" value="Lambda_DNA-bd_dom_sf"/>
</dbReference>
<name>A0A7D4PWH0_9SPHI</name>
<dbReference type="Pfam" id="PF01381">
    <property type="entry name" value="HTH_3"/>
    <property type="match status" value="1"/>
</dbReference>
<dbReference type="CDD" id="cd00093">
    <property type="entry name" value="HTH_XRE"/>
    <property type="match status" value="1"/>
</dbReference>
<dbReference type="AlphaFoldDB" id="A0A7D4PWH0"/>
<sequence>MARQDAGYEQKRIAELLGLTAISLCNWENERAMPSGTNLIKLCVLYGRSPRELYPEYYQQIEGEIASLWQPDGACQYNPIPPQCL</sequence>
<feature type="domain" description="HTH cro/C1-type" evidence="1">
    <location>
        <begin position="2"/>
        <end position="53"/>
    </location>
</feature>
<reference evidence="2 3" key="1">
    <citation type="submission" date="2020-05" db="EMBL/GenBank/DDBJ databases">
        <title>Mucilaginibacter mali sp. nov.</title>
        <authorList>
            <person name="Kim H.S."/>
            <person name="Lee K.C."/>
            <person name="Suh M.K."/>
            <person name="Kim J.-S."/>
            <person name="Han K.-I."/>
            <person name="Eom M.K."/>
            <person name="Shin Y.K."/>
            <person name="Lee J.-S."/>
        </authorList>
    </citation>
    <scope>NUCLEOTIDE SEQUENCE [LARGE SCALE GENOMIC DNA]</scope>
    <source>
        <strain evidence="2 3">G2-14</strain>
    </source>
</reference>
<dbReference type="EMBL" id="CP054139">
    <property type="protein sequence ID" value="QKJ32448.1"/>
    <property type="molecule type" value="Genomic_DNA"/>
</dbReference>
<gene>
    <name evidence="2" type="ORF">HQ865_22680</name>
</gene>
<dbReference type="Proteomes" id="UP000505355">
    <property type="component" value="Chromosome"/>
</dbReference>
<accession>A0A7D4PWH0</accession>
<dbReference type="InterPro" id="IPR001387">
    <property type="entry name" value="Cro/C1-type_HTH"/>
</dbReference>
<protein>
    <submittedName>
        <fullName evidence="2">Helix-turn-helix transcriptional regulator</fullName>
    </submittedName>
</protein>
<proteinExistence type="predicted"/>